<keyword evidence="5" id="KW-1185">Reference proteome</keyword>
<feature type="region of interest" description="Disordered" evidence="2">
    <location>
        <begin position="81"/>
        <end position="113"/>
    </location>
</feature>
<evidence type="ECO:0000259" key="3">
    <source>
        <dbReference type="PROSITE" id="PS50966"/>
    </source>
</evidence>
<dbReference type="CDD" id="cd15489">
    <property type="entry name" value="PHD_SF"/>
    <property type="match status" value="1"/>
</dbReference>
<dbReference type="EMBL" id="JAAPAO010000305">
    <property type="protein sequence ID" value="KAF4663834.1"/>
    <property type="molecule type" value="Genomic_DNA"/>
</dbReference>
<keyword evidence="1" id="KW-0479">Metal-binding</keyword>
<proteinExistence type="predicted"/>
<dbReference type="GO" id="GO:0008270">
    <property type="term" value="F:zinc ion binding"/>
    <property type="evidence" value="ECO:0007669"/>
    <property type="project" value="UniProtKB-KW"/>
</dbReference>
<evidence type="ECO:0000256" key="2">
    <source>
        <dbReference type="SAM" id="MobiDB-lite"/>
    </source>
</evidence>
<organism evidence="4 5">
    <name type="scientific">Perkinsus chesapeaki</name>
    <name type="common">Clam parasite</name>
    <name type="synonym">Perkinsus andrewsi</name>
    <dbReference type="NCBI Taxonomy" id="330153"/>
    <lineage>
        <taxon>Eukaryota</taxon>
        <taxon>Sar</taxon>
        <taxon>Alveolata</taxon>
        <taxon>Perkinsozoa</taxon>
        <taxon>Perkinsea</taxon>
        <taxon>Perkinsida</taxon>
        <taxon>Perkinsidae</taxon>
        <taxon>Perkinsus</taxon>
    </lineage>
</organism>
<dbReference type="Proteomes" id="UP000591131">
    <property type="component" value="Unassembled WGS sequence"/>
</dbReference>
<keyword evidence="1" id="KW-0862">Zinc</keyword>
<dbReference type="SUPFAM" id="SSF57903">
    <property type="entry name" value="FYVE/PHD zinc finger"/>
    <property type="match status" value="1"/>
</dbReference>
<dbReference type="InterPro" id="IPR011011">
    <property type="entry name" value="Znf_FYVE_PHD"/>
</dbReference>
<sequence length="338" mass="35882">MSDIRLPYPAEGPPPAQGSPVRLSSVTQGSTEHWRVVNTIFSKFTDAQISAVLLPLLRSRPEALRQRVLVAALSLAHSELGESINSSTSSPGSPSAARSPSSPSTSSSCGGGVNLPRNLLHPLSGRELRGANEPCAESSASSSTLRLLGRDSVGFAAPGEEERPAIAHQFRIVNDSSEQFTVNISSSSTPSCDCPAFVSAPDFCCEHILFVYVQVLRLPTARQAVAEALRRPKLFERIESDQAASRSHQCPVCFKPGIRGPSLLACSGCDQRIYHKTCHNIWLAHYRQLAEAAGASGHFVTLPGTAPPICACCAPPVIRLVETNGAVLKIVTEAGSPL</sequence>
<feature type="compositionally biased region" description="Low complexity" evidence="2">
    <location>
        <begin position="86"/>
        <end position="108"/>
    </location>
</feature>
<name>A0A7J6LX91_PERCH</name>
<dbReference type="InterPro" id="IPR007527">
    <property type="entry name" value="Znf_SWIM"/>
</dbReference>
<gene>
    <name evidence="4" type="ORF">FOL47_005543</name>
</gene>
<feature type="region of interest" description="Disordered" evidence="2">
    <location>
        <begin position="1"/>
        <end position="26"/>
    </location>
</feature>
<dbReference type="PROSITE" id="PS50966">
    <property type="entry name" value="ZF_SWIM"/>
    <property type="match status" value="1"/>
</dbReference>
<evidence type="ECO:0000313" key="5">
    <source>
        <dbReference type="Proteomes" id="UP000591131"/>
    </source>
</evidence>
<dbReference type="AlphaFoldDB" id="A0A7J6LX91"/>
<feature type="domain" description="SWIM-type" evidence="3">
    <location>
        <begin position="180"/>
        <end position="216"/>
    </location>
</feature>
<comment type="caution">
    <text evidence="4">The sequence shown here is derived from an EMBL/GenBank/DDBJ whole genome shotgun (WGS) entry which is preliminary data.</text>
</comment>
<keyword evidence="1" id="KW-0863">Zinc-finger</keyword>
<evidence type="ECO:0000313" key="4">
    <source>
        <dbReference type="EMBL" id="KAF4663834.1"/>
    </source>
</evidence>
<reference evidence="4 5" key="1">
    <citation type="submission" date="2020-04" db="EMBL/GenBank/DDBJ databases">
        <title>Perkinsus chesapeaki whole genome sequence.</title>
        <authorList>
            <person name="Bogema D.R."/>
        </authorList>
    </citation>
    <scope>NUCLEOTIDE SEQUENCE [LARGE SCALE GENOMIC DNA]</scope>
    <source>
        <strain evidence="4">ATCC PRA-425</strain>
    </source>
</reference>
<protein>
    <recommendedName>
        <fullName evidence="3">SWIM-type domain-containing protein</fullName>
    </recommendedName>
</protein>
<accession>A0A7J6LX91</accession>
<dbReference type="OrthoDB" id="10400006at2759"/>
<evidence type="ECO:0000256" key="1">
    <source>
        <dbReference type="PROSITE-ProRule" id="PRU00325"/>
    </source>
</evidence>